<evidence type="ECO:0000256" key="1">
    <source>
        <dbReference type="ARBA" id="ARBA00004474"/>
    </source>
</evidence>
<dbReference type="HAMAP" id="MF_00532_B">
    <property type="entry name" value="Ribosomal_uS9_B"/>
    <property type="match status" value="1"/>
</dbReference>
<dbReference type="Proteomes" id="UP001363151">
    <property type="component" value="Unassembled WGS sequence"/>
</dbReference>
<keyword evidence="7" id="KW-1185">Reference proteome</keyword>
<dbReference type="PROSITE" id="PS00360">
    <property type="entry name" value="RIBOSOMAL_S9"/>
    <property type="match status" value="1"/>
</dbReference>
<dbReference type="InterPro" id="IPR014721">
    <property type="entry name" value="Ribsml_uS5_D2-typ_fold_subgr"/>
</dbReference>
<comment type="caution">
    <text evidence="6">The sequence shown here is derived from an EMBL/GenBank/DDBJ whole genome shotgun (WGS) entry which is preliminary data.</text>
</comment>
<proteinExistence type="inferred from homology"/>
<dbReference type="InterPro" id="IPR023035">
    <property type="entry name" value="Ribosomal_uS9_bac/plastid"/>
</dbReference>
<evidence type="ECO:0000256" key="4">
    <source>
        <dbReference type="ARBA" id="ARBA00023274"/>
    </source>
</evidence>
<dbReference type="EMBL" id="JBBJCI010000081">
    <property type="protein sequence ID" value="KAK7249222.1"/>
    <property type="molecule type" value="Genomic_DNA"/>
</dbReference>
<dbReference type="NCBIfam" id="NF001099">
    <property type="entry name" value="PRK00132.1"/>
    <property type="match status" value="1"/>
</dbReference>
<dbReference type="PANTHER" id="PTHR21569">
    <property type="entry name" value="RIBOSOMAL PROTEIN S9"/>
    <property type="match status" value="1"/>
</dbReference>
<name>A0ABR1G7D2_AURAN</name>
<comment type="similarity">
    <text evidence="2 5">Belongs to the universal ribosomal protein uS9 family.</text>
</comment>
<evidence type="ECO:0000313" key="6">
    <source>
        <dbReference type="EMBL" id="KAK7249222.1"/>
    </source>
</evidence>
<comment type="subcellular location">
    <subcellularLocation>
        <location evidence="1">Plastid</location>
    </subcellularLocation>
</comment>
<dbReference type="Gene3D" id="3.30.230.10">
    <property type="match status" value="1"/>
</dbReference>
<organism evidence="6 7">
    <name type="scientific">Aureococcus anophagefferens</name>
    <name type="common">Harmful bloom alga</name>
    <dbReference type="NCBI Taxonomy" id="44056"/>
    <lineage>
        <taxon>Eukaryota</taxon>
        <taxon>Sar</taxon>
        <taxon>Stramenopiles</taxon>
        <taxon>Ochrophyta</taxon>
        <taxon>Pelagophyceae</taxon>
        <taxon>Pelagomonadales</taxon>
        <taxon>Pelagomonadaceae</taxon>
        <taxon>Aureococcus</taxon>
    </lineage>
</organism>
<dbReference type="PANTHER" id="PTHR21569:SF1">
    <property type="entry name" value="SMALL RIBOSOMAL SUBUNIT PROTEIN US9M"/>
    <property type="match status" value="1"/>
</dbReference>
<sequence>MLRLSLARLLRPAGARAAPVRLFSTPEANTHVPTVRIIARDDLGRAYGTGRRKTSSARVWVLPGDGTVTINGKNLLDYFARRTHVDEVVAPFAVTRTACTFDVKATVKGGGLSGQAGAVRHGIARALQNYDPAYRPALKSAGFITRDPRMVERKKPGRKKARKAFQWVKR</sequence>
<evidence type="ECO:0000313" key="7">
    <source>
        <dbReference type="Proteomes" id="UP001363151"/>
    </source>
</evidence>
<dbReference type="GO" id="GO:0005840">
    <property type="term" value="C:ribosome"/>
    <property type="evidence" value="ECO:0007669"/>
    <property type="project" value="UniProtKB-KW"/>
</dbReference>
<evidence type="ECO:0000256" key="2">
    <source>
        <dbReference type="ARBA" id="ARBA00005251"/>
    </source>
</evidence>
<gene>
    <name evidence="6" type="primary">MRPS9</name>
    <name evidence="6" type="ORF">SO694_00046215</name>
</gene>
<dbReference type="SUPFAM" id="SSF54211">
    <property type="entry name" value="Ribosomal protein S5 domain 2-like"/>
    <property type="match status" value="1"/>
</dbReference>
<protein>
    <submittedName>
        <fullName evidence="6">Mitochondrial ribosomal protein S9</fullName>
    </submittedName>
</protein>
<keyword evidence="4 5" id="KW-0687">Ribonucleoprotein</keyword>
<accession>A0ABR1G7D2</accession>
<keyword evidence="3 5" id="KW-0689">Ribosomal protein</keyword>
<reference evidence="6 7" key="1">
    <citation type="submission" date="2024-03" db="EMBL/GenBank/DDBJ databases">
        <title>Aureococcus anophagefferens CCMP1851 and Kratosvirus quantuckense: Draft genome of a second virus-susceptible host strain in the model system.</title>
        <authorList>
            <person name="Chase E."/>
            <person name="Truchon A.R."/>
            <person name="Schepens W."/>
            <person name="Wilhelm S.W."/>
        </authorList>
    </citation>
    <scope>NUCLEOTIDE SEQUENCE [LARGE SCALE GENOMIC DNA]</scope>
    <source>
        <strain evidence="6 7">CCMP1851</strain>
    </source>
</reference>
<dbReference type="InterPro" id="IPR000754">
    <property type="entry name" value="Ribosomal_uS9"/>
</dbReference>
<evidence type="ECO:0000256" key="3">
    <source>
        <dbReference type="ARBA" id="ARBA00022980"/>
    </source>
</evidence>
<evidence type="ECO:0000256" key="5">
    <source>
        <dbReference type="RuleBase" id="RU003815"/>
    </source>
</evidence>
<dbReference type="InterPro" id="IPR020568">
    <property type="entry name" value="Ribosomal_Su5_D2-typ_SF"/>
</dbReference>
<dbReference type="InterPro" id="IPR020574">
    <property type="entry name" value="Ribosomal_uS9_CS"/>
</dbReference>
<dbReference type="Pfam" id="PF00380">
    <property type="entry name" value="Ribosomal_S9"/>
    <property type="match status" value="1"/>
</dbReference>